<dbReference type="GO" id="GO:0016757">
    <property type="term" value="F:glycosyltransferase activity"/>
    <property type="evidence" value="ECO:0007669"/>
    <property type="project" value="UniProtKB-KW"/>
</dbReference>
<feature type="active site" description="Proton donor" evidence="9">
    <location>
        <position position="690"/>
    </location>
</feature>
<accession>K2PWK7</accession>
<feature type="domain" description="GH26" evidence="11">
    <location>
        <begin position="554"/>
        <end position="849"/>
    </location>
</feature>
<protein>
    <submittedName>
        <fullName evidence="12">Family 2 glycosyl transferase</fullName>
    </submittedName>
</protein>
<evidence type="ECO:0000256" key="9">
    <source>
        <dbReference type="PROSITE-ProRule" id="PRU01100"/>
    </source>
</evidence>
<keyword evidence="6 10" id="KW-1133">Transmembrane helix</keyword>
<dbReference type="PANTHER" id="PTHR43867">
    <property type="entry name" value="CELLULOSE SYNTHASE CATALYTIC SUBUNIT A [UDP-FORMING]"/>
    <property type="match status" value="1"/>
</dbReference>
<keyword evidence="7 10" id="KW-0472">Membrane</keyword>
<evidence type="ECO:0000313" key="13">
    <source>
        <dbReference type="Proteomes" id="UP000007364"/>
    </source>
</evidence>
<dbReference type="GO" id="GO:0004553">
    <property type="term" value="F:hydrolase activity, hydrolyzing O-glycosyl compounds"/>
    <property type="evidence" value="ECO:0007669"/>
    <property type="project" value="InterPro"/>
</dbReference>
<dbReference type="InterPro" id="IPR029044">
    <property type="entry name" value="Nucleotide-diphossugar_trans"/>
</dbReference>
<keyword evidence="3 12" id="KW-0808">Transferase</keyword>
<dbReference type="InterPro" id="IPR017853">
    <property type="entry name" value="GH"/>
</dbReference>
<comment type="caution">
    <text evidence="12">The sequence shown here is derived from an EMBL/GenBank/DDBJ whole genome shotgun (WGS) entry which is preliminary data.</text>
</comment>
<feature type="transmembrane region" description="Helical" evidence="10">
    <location>
        <begin position="524"/>
        <end position="546"/>
    </location>
</feature>
<dbReference type="OrthoDB" id="9802773at2"/>
<keyword evidence="13" id="KW-1185">Reference proteome</keyword>
<dbReference type="eggNOG" id="COG1215">
    <property type="taxonomic scope" value="Bacteria"/>
</dbReference>
<reference evidence="12 13" key="1">
    <citation type="journal article" date="2012" name="J. Bacteriol.">
        <title>Genome Sequence of Galbibacter marinum Type Strain ck-I2-15.</title>
        <authorList>
            <person name="Lai Q."/>
            <person name="Li C."/>
            <person name="Shao Z."/>
        </authorList>
    </citation>
    <scope>NUCLEOTIDE SEQUENCE [LARGE SCALE GENOMIC DNA]</scope>
    <source>
        <strain evidence="13">ck-I2-15</strain>
    </source>
</reference>
<feature type="transmembrane region" description="Helical" evidence="10">
    <location>
        <begin position="396"/>
        <end position="421"/>
    </location>
</feature>
<dbReference type="Gene3D" id="3.20.20.80">
    <property type="entry name" value="Glycosidases"/>
    <property type="match status" value="2"/>
</dbReference>
<dbReference type="EMBL" id="AMSG01000005">
    <property type="protein sequence ID" value="EKF55809.1"/>
    <property type="molecule type" value="Genomic_DNA"/>
</dbReference>
<keyword evidence="2" id="KW-0328">Glycosyltransferase</keyword>
<evidence type="ECO:0000256" key="5">
    <source>
        <dbReference type="ARBA" id="ARBA00022801"/>
    </source>
</evidence>
<dbReference type="eggNOG" id="COG3250">
    <property type="taxonomic scope" value="Bacteria"/>
</dbReference>
<dbReference type="CDD" id="cd06421">
    <property type="entry name" value="CESA_CelA_like"/>
    <property type="match status" value="1"/>
</dbReference>
<dbReference type="Pfam" id="PF13632">
    <property type="entry name" value="Glyco_trans_2_3"/>
    <property type="match status" value="1"/>
</dbReference>
<evidence type="ECO:0000256" key="2">
    <source>
        <dbReference type="ARBA" id="ARBA00022676"/>
    </source>
</evidence>
<dbReference type="AlphaFoldDB" id="K2PWK7"/>
<dbReference type="GO" id="GO:0016020">
    <property type="term" value="C:membrane"/>
    <property type="evidence" value="ECO:0007669"/>
    <property type="project" value="UniProtKB-SubCell"/>
</dbReference>
<dbReference type="RefSeq" id="WP_008991117.1">
    <property type="nucleotide sequence ID" value="NZ_AMSG01000005.1"/>
</dbReference>
<evidence type="ECO:0000256" key="3">
    <source>
        <dbReference type="ARBA" id="ARBA00022679"/>
    </source>
</evidence>
<comment type="similarity">
    <text evidence="9">Belongs to the glycosyl hydrolase 26 family.</text>
</comment>
<dbReference type="InterPro" id="IPR022790">
    <property type="entry name" value="GH26_dom"/>
</dbReference>
<evidence type="ECO:0000256" key="7">
    <source>
        <dbReference type="ARBA" id="ARBA00023136"/>
    </source>
</evidence>
<dbReference type="InterPro" id="IPR050321">
    <property type="entry name" value="Glycosyltr_2/OpgH_subfam"/>
</dbReference>
<feature type="transmembrane region" description="Helical" evidence="10">
    <location>
        <begin position="363"/>
        <end position="384"/>
    </location>
</feature>
<dbReference type="eggNOG" id="COG4124">
    <property type="taxonomic scope" value="Bacteria"/>
</dbReference>
<dbReference type="InterPro" id="IPR001173">
    <property type="entry name" value="Glyco_trans_2-like"/>
</dbReference>
<dbReference type="Gene3D" id="3.90.550.10">
    <property type="entry name" value="Spore Coat Polysaccharide Biosynthesis Protein SpsA, Chain A"/>
    <property type="match status" value="1"/>
</dbReference>
<dbReference type="Proteomes" id="UP000007364">
    <property type="component" value="Unassembled WGS sequence"/>
</dbReference>
<comment type="subcellular location">
    <subcellularLocation>
        <location evidence="1">Membrane</location>
        <topology evidence="1">Multi-pass membrane protein</topology>
    </subcellularLocation>
</comment>
<evidence type="ECO:0000256" key="10">
    <source>
        <dbReference type="SAM" id="Phobius"/>
    </source>
</evidence>
<keyword evidence="5 9" id="KW-0378">Hydrolase</keyword>
<dbReference type="SUPFAM" id="SSF51445">
    <property type="entry name" value="(Trans)glycosidases"/>
    <property type="match status" value="2"/>
</dbReference>
<name>K2PWK7_9FLAO</name>
<evidence type="ECO:0000256" key="1">
    <source>
        <dbReference type="ARBA" id="ARBA00004141"/>
    </source>
</evidence>
<dbReference type="STRING" id="555500.I215_06227"/>
<feature type="transmembrane region" description="Helical" evidence="10">
    <location>
        <begin position="333"/>
        <end position="357"/>
    </location>
</feature>
<keyword evidence="4 10" id="KW-0812">Transmembrane</keyword>
<evidence type="ECO:0000256" key="4">
    <source>
        <dbReference type="ARBA" id="ARBA00022692"/>
    </source>
</evidence>
<feature type="non-terminal residue" evidence="12">
    <location>
        <position position="1233"/>
    </location>
</feature>
<dbReference type="PROSITE" id="PS51764">
    <property type="entry name" value="GH26"/>
    <property type="match status" value="1"/>
</dbReference>
<feature type="active site" description="Nucleophile" evidence="9">
    <location>
        <position position="790"/>
    </location>
</feature>
<dbReference type="PANTHER" id="PTHR43867:SF2">
    <property type="entry name" value="CELLULOSE SYNTHASE CATALYTIC SUBUNIT A [UDP-FORMING]"/>
    <property type="match status" value="1"/>
</dbReference>
<evidence type="ECO:0000256" key="8">
    <source>
        <dbReference type="ARBA" id="ARBA00023295"/>
    </source>
</evidence>
<feature type="transmembrane region" description="Helical" evidence="10">
    <location>
        <begin position="467"/>
        <end position="490"/>
    </location>
</feature>
<gene>
    <name evidence="12" type="ORF">I215_06227</name>
</gene>
<keyword evidence="8 9" id="KW-0326">Glycosidase</keyword>
<proteinExistence type="inferred from homology"/>
<feature type="transmembrane region" description="Helical" evidence="10">
    <location>
        <begin position="441"/>
        <end position="460"/>
    </location>
</feature>
<evidence type="ECO:0000259" key="11">
    <source>
        <dbReference type="PROSITE" id="PS51764"/>
    </source>
</evidence>
<evidence type="ECO:0000256" key="6">
    <source>
        <dbReference type="ARBA" id="ARBA00022989"/>
    </source>
</evidence>
<organism evidence="12 13">
    <name type="scientific">Galbibacter marinus</name>
    <dbReference type="NCBI Taxonomy" id="555500"/>
    <lineage>
        <taxon>Bacteria</taxon>
        <taxon>Pseudomonadati</taxon>
        <taxon>Bacteroidota</taxon>
        <taxon>Flavobacteriia</taxon>
        <taxon>Flavobacteriales</taxon>
        <taxon>Flavobacteriaceae</taxon>
        <taxon>Galbibacter</taxon>
    </lineage>
</organism>
<sequence>MKRRITIQPPTKKEKITLRFMIVVGCLALIYFVFIFFSIDKIGNKFLYILLCTTLAYSLARILYEWYHYWDISIPKFQPLTKNFTVDILTTYFPGEPYEMVENTLIAIKNITYPHTTILCDEANDPRLITFCLKHDIRHIARSVHTDAKAGNINNALCKIARGEICVILDPDHVPAPEFLDHVLPYFEDDNIGFVQIVQAYKNLHESYVAKGSAQQTFQFYGPIMMCMNSYGTVNAIGANCTFRRAALDSIQGHAPGLAEDMHTAMQLHAKGWKSVYVPKILARGLVPSSLTAYYKQQLKWARGTTDLLAHVYPKLFKQFNWRQRIHYGLIPLHYIFGFIYLINFLIPIISLSFSITPWKGNILLFGLSLFPLMATVIIIRNYVQRWVMEETERGFHAVGGLLQISTWWIFCLGCIYTVFSKKIPYLPTPKTGEDKTSWKLLAPNIIVGVVSLASIIYGLQKNLTPFSLFMSGFALLNAFFMFFTIYLGFHKSSQLAAIKNNFSKKAYQTNLNVKVQLWRFRHAIYSLVRQTGMPLLLLIMCFSLISINKQQYRKWDGVDSNVKPAHLSQRYLGIYNPLYNNGFSNAEEIKKVEQKLNIAFDISAHYIPWGDTFQFKNLKKVLNQNKHTPIISWEPWSNDFSFSKSRKQYQENKNIFKHILQGDFDNYIKQTAFAFKNYRKTVYLRFAHEFDNPFYPWSQSGNNTAEEFKKAWVYIWNIYKELGVDNVKWVWNPWKSEAIDLYYPGDTYVDYVGLTALNYGKQPSFDHWYAPFKNALTSQGIQKPVILAEFGSLANNTNQTTWINQGVESIADNYPEINHLVIFNSSIDRNVPEQLDTSILNWKIADYNQLRRTLWEAEIRQENCIPLSTDTLKLTQHTTNFVEITKNIKGVIYNKGLNWYKNYYTLDINTLQKDFSQIRTLGFNRVKYFGSPIYNHNVFKTAKQYNLQIDYGFWLPEIEDFTNIAFIEKIENQVLDKVRQLKNEQIIDSWHFSNDLLSHYAKTYKSEHIDSKQQQYTDWLQELLIKIKSEDSSRPIIVSLDLNKYTITNTAILLSKAPPIDALALNLNKEEDNCYLKEFVAFAKQHHIAYQLGTVPPKTLPQVEALYKENKSLYIANFQDRHESNSMDLNGLIDFKGAIKPDLYRVQSFLNHQKYTPEDLKINILKPASRLKVDFPYKYTAVFKTSETPWSYQVPNLENSRLEWFLVKCDVYGNSLVMKSIGNTSQASITIP</sequence>
<evidence type="ECO:0000313" key="12">
    <source>
        <dbReference type="EMBL" id="EKF55809.1"/>
    </source>
</evidence>
<dbReference type="SUPFAM" id="SSF53448">
    <property type="entry name" value="Nucleotide-diphospho-sugar transferases"/>
    <property type="match status" value="1"/>
</dbReference>
<feature type="transmembrane region" description="Helical" evidence="10">
    <location>
        <begin position="20"/>
        <end position="39"/>
    </location>
</feature>